<dbReference type="InterPro" id="IPR050925">
    <property type="entry name" value="Rhomboid_protease_S54"/>
</dbReference>
<accession>A0AAE0U8V0</accession>
<evidence type="ECO:0000256" key="1">
    <source>
        <dbReference type="ARBA" id="ARBA00004141"/>
    </source>
</evidence>
<feature type="transmembrane region" description="Helical" evidence="9">
    <location>
        <begin position="525"/>
        <end position="542"/>
    </location>
</feature>
<feature type="transmembrane region" description="Helical" evidence="9">
    <location>
        <begin position="432"/>
        <end position="453"/>
    </location>
</feature>
<evidence type="ECO:0000256" key="5">
    <source>
        <dbReference type="ARBA" id="ARBA00022989"/>
    </source>
</evidence>
<feature type="transmembrane region" description="Helical" evidence="9">
    <location>
        <begin position="459"/>
        <end position="480"/>
    </location>
</feature>
<keyword evidence="6 9" id="KW-0472">Membrane</keyword>
<feature type="coiled-coil region" evidence="7">
    <location>
        <begin position="246"/>
        <end position="273"/>
    </location>
</feature>
<dbReference type="GO" id="GO:0016020">
    <property type="term" value="C:membrane"/>
    <property type="evidence" value="ECO:0007669"/>
    <property type="project" value="UniProtKB-SubCell"/>
</dbReference>
<feature type="transmembrane region" description="Helical" evidence="9">
    <location>
        <begin position="501"/>
        <end position="519"/>
    </location>
</feature>
<keyword evidence="5 9" id="KW-1133">Transmembrane helix</keyword>
<evidence type="ECO:0000256" key="6">
    <source>
        <dbReference type="ARBA" id="ARBA00023136"/>
    </source>
</evidence>
<keyword evidence="7" id="KW-0175">Coiled coil</keyword>
<comment type="similarity">
    <text evidence="2">Belongs to the peptidase S54 family.</text>
</comment>
<protein>
    <recommendedName>
        <fullName evidence="10">Peptidase S54 rhomboid domain-containing protein</fullName>
    </recommendedName>
</protein>
<feature type="domain" description="Peptidase S54 rhomboid" evidence="10">
    <location>
        <begin position="397"/>
        <end position="542"/>
    </location>
</feature>
<dbReference type="InterPro" id="IPR035952">
    <property type="entry name" value="Rhomboid-like_sf"/>
</dbReference>
<keyword evidence="4" id="KW-0378">Hydrolase</keyword>
<organism evidence="11 12">
    <name type="scientific">Podospora didyma</name>
    <dbReference type="NCBI Taxonomy" id="330526"/>
    <lineage>
        <taxon>Eukaryota</taxon>
        <taxon>Fungi</taxon>
        <taxon>Dikarya</taxon>
        <taxon>Ascomycota</taxon>
        <taxon>Pezizomycotina</taxon>
        <taxon>Sordariomycetes</taxon>
        <taxon>Sordariomycetidae</taxon>
        <taxon>Sordariales</taxon>
        <taxon>Podosporaceae</taxon>
        <taxon>Podospora</taxon>
    </lineage>
</organism>
<evidence type="ECO:0000313" key="12">
    <source>
        <dbReference type="Proteomes" id="UP001285441"/>
    </source>
</evidence>
<dbReference type="PANTHER" id="PTHR43731">
    <property type="entry name" value="RHOMBOID PROTEASE"/>
    <property type="match status" value="1"/>
</dbReference>
<comment type="caution">
    <text evidence="11">The sequence shown here is derived from an EMBL/GenBank/DDBJ whole genome shotgun (WGS) entry which is preliminary data.</text>
</comment>
<evidence type="ECO:0000256" key="4">
    <source>
        <dbReference type="ARBA" id="ARBA00022801"/>
    </source>
</evidence>
<dbReference type="Proteomes" id="UP001285441">
    <property type="component" value="Unassembled WGS sequence"/>
</dbReference>
<name>A0AAE0U8V0_9PEZI</name>
<dbReference type="PANTHER" id="PTHR43731:SF14">
    <property type="entry name" value="PRESENILIN-ASSOCIATED RHOMBOID-LIKE PROTEIN, MITOCHONDRIAL"/>
    <property type="match status" value="1"/>
</dbReference>
<feature type="compositionally biased region" description="Polar residues" evidence="8">
    <location>
        <begin position="52"/>
        <end position="65"/>
    </location>
</feature>
<evidence type="ECO:0000256" key="9">
    <source>
        <dbReference type="SAM" id="Phobius"/>
    </source>
</evidence>
<feature type="region of interest" description="Disordered" evidence="8">
    <location>
        <begin position="52"/>
        <end position="81"/>
    </location>
</feature>
<feature type="transmembrane region" description="Helical" evidence="9">
    <location>
        <begin position="408"/>
        <end position="425"/>
    </location>
</feature>
<dbReference type="AlphaFoldDB" id="A0AAE0U8V0"/>
<proteinExistence type="inferred from homology"/>
<dbReference type="GO" id="GO:0006465">
    <property type="term" value="P:signal peptide processing"/>
    <property type="evidence" value="ECO:0007669"/>
    <property type="project" value="TreeGrafter"/>
</dbReference>
<dbReference type="SUPFAM" id="SSF144091">
    <property type="entry name" value="Rhomboid-like"/>
    <property type="match status" value="1"/>
</dbReference>
<feature type="transmembrane region" description="Helical" evidence="9">
    <location>
        <begin position="318"/>
        <end position="339"/>
    </location>
</feature>
<evidence type="ECO:0000313" key="11">
    <source>
        <dbReference type="EMBL" id="KAK3394779.1"/>
    </source>
</evidence>
<keyword evidence="3 9" id="KW-0812">Transmembrane</keyword>
<reference evidence="11" key="2">
    <citation type="submission" date="2023-06" db="EMBL/GenBank/DDBJ databases">
        <authorList>
            <consortium name="Lawrence Berkeley National Laboratory"/>
            <person name="Haridas S."/>
            <person name="Hensen N."/>
            <person name="Bonometti L."/>
            <person name="Westerberg I."/>
            <person name="Brannstrom I.O."/>
            <person name="Guillou S."/>
            <person name="Cros-Aarteil S."/>
            <person name="Calhoun S."/>
            <person name="Kuo A."/>
            <person name="Mondo S."/>
            <person name="Pangilinan J."/>
            <person name="Riley R."/>
            <person name="LaButti K."/>
            <person name="Andreopoulos B."/>
            <person name="Lipzen A."/>
            <person name="Chen C."/>
            <person name="Yanf M."/>
            <person name="Daum C."/>
            <person name="Ng V."/>
            <person name="Clum A."/>
            <person name="Steindorff A."/>
            <person name="Ohm R."/>
            <person name="Martin F."/>
            <person name="Silar P."/>
            <person name="Natvig D."/>
            <person name="Lalanne C."/>
            <person name="Gautier V."/>
            <person name="Ament-velasquez S.L."/>
            <person name="Kruys A."/>
            <person name="Hutchinson M.I."/>
            <person name="Powell A.J."/>
            <person name="Barry K."/>
            <person name="Miller A.N."/>
            <person name="Grigoriev I.V."/>
            <person name="Debuchy R."/>
            <person name="Gladieux P."/>
            <person name="Thoren M.H."/>
            <person name="Johannesson H."/>
        </authorList>
    </citation>
    <scope>NUCLEOTIDE SEQUENCE</scope>
    <source>
        <strain evidence="11">CBS 232.78</strain>
    </source>
</reference>
<dbReference type="GO" id="GO:0004252">
    <property type="term" value="F:serine-type endopeptidase activity"/>
    <property type="evidence" value="ECO:0007669"/>
    <property type="project" value="InterPro"/>
</dbReference>
<sequence>MSSFSSVGVNAFRPSFQIATQQLSRRTPFTARYFSSCRSSITVIRKSQRHQWQQWGSNSNTTPSTVLRHHARGTPSPSQPTGVRAASFLGHRVIINYVDIPPNYTDEVGLPFARHDLTAEEVLRIFGPGIGTLAANKLLKILHGRRVAGTLEDPEFQVHTAHYSKKDRRIALEYLRKHVTVDEIANAGLRAEDELAALEGHDVGEDGLGRKSNEDLGYTSPYLFKKEKTETEDKPNVYGVGVFEKIRAKNKAKFEAEAKRKEEERRKRDEEAVLANPGTLQMVDGKLVREVSPWIKKYQEEASSDLQAPPEMKKWERILPSAVFALLLTAGFVAYAQFYQSPGDGDRLLPFLSPSQATFAVIVAANLLVWGAWKIPPMWKYMNQYFLLVAATPRAVSLLGALFSHQSFFHLAGNLLLCYFIAVPYHDEVGRGNFLATYFAAGTLGYLASLTTFVLKNQLYQTTLGASGGIYGIVAAYFWMHRFEGFKVFNLPPDPYNGIQGLGFLGLFVGVNIAHIFASKKVWDLGSHFGGMAMGILAGHLLESKANEKLKKEEASESAGTKEASKKLLHGVITQTNTK</sequence>
<evidence type="ECO:0000256" key="8">
    <source>
        <dbReference type="SAM" id="MobiDB-lite"/>
    </source>
</evidence>
<dbReference type="EMBL" id="JAULSW010000001">
    <property type="protein sequence ID" value="KAK3394779.1"/>
    <property type="molecule type" value="Genomic_DNA"/>
</dbReference>
<dbReference type="InterPro" id="IPR022764">
    <property type="entry name" value="Peptidase_S54_rhomboid_dom"/>
</dbReference>
<keyword evidence="12" id="KW-1185">Reference proteome</keyword>
<comment type="subcellular location">
    <subcellularLocation>
        <location evidence="1">Membrane</location>
        <topology evidence="1">Multi-pass membrane protein</topology>
    </subcellularLocation>
</comment>
<evidence type="ECO:0000256" key="2">
    <source>
        <dbReference type="ARBA" id="ARBA00009045"/>
    </source>
</evidence>
<evidence type="ECO:0000256" key="7">
    <source>
        <dbReference type="SAM" id="Coils"/>
    </source>
</evidence>
<evidence type="ECO:0000256" key="3">
    <source>
        <dbReference type="ARBA" id="ARBA00022692"/>
    </source>
</evidence>
<evidence type="ECO:0000259" key="10">
    <source>
        <dbReference type="Pfam" id="PF01694"/>
    </source>
</evidence>
<gene>
    <name evidence="11" type="ORF">B0H63DRAFT_461925</name>
</gene>
<reference evidence="11" key="1">
    <citation type="journal article" date="2023" name="Mol. Phylogenet. Evol.">
        <title>Genome-scale phylogeny and comparative genomics of the fungal order Sordariales.</title>
        <authorList>
            <person name="Hensen N."/>
            <person name="Bonometti L."/>
            <person name="Westerberg I."/>
            <person name="Brannstrom I.O."/>
            <person name="Guillou S."/>
            <person name="Cros-Aarteil S."/>
            <person name="Calhoun S."/>
            <person name="Haridas S."/>
            <person name="Kuo A."/>
            <person name="Mondo S."/>
            <person name="Pangilinan J."/>
            <person name="Riley R."/>
            <person name="LaButti K."/>
            <person name="Andreopoulos B."/>
            <person name="Lipzen A."/>
            <person name="Chen C."/>
            <person name="Yan M."/>
            <person name="Daum C."/>
            <person name="Ng V."/>
            <person name="Clum A."/>
            <person name="Steindorff A."/>
            <person name="Ohm R.A."/>
            <person name="Martin F."/>
            <person name="Silar P."/>
            <person name="Natvig D.O."/>
            <person name="Lalanne C."/>
            <person name="Gautier V."/>
            <person name="Ament-Velasquez S.L."/>
            <person name="Kruys A."/>
            <person name="Hutchinson M.I."/>
            <person name="Powell A.J."/>
            <person name="Barry K."/>
            <person name="Miller A.N."/>
            <person name="Grigoriev I.V."/>
            <person name="Debuchy R."/>
            <person name="Gladieux P."/>
            <person name="Hiltunen Thoren M."/>
            <person name="Johannesson H."/>
        </authorList>
    </citation>
    <scope>NUCLEOTIDE SEQUENCE</scope>
    <source>
        <strain evidence="11">CBS 232.78</strain>
    </source>
</reference>
<dbReference type="Gene3D" id="1.20.1540.10">
    <property type="entry name" value="Rhomboid-like"/>
    <property type="match status" value="1"/>
</dbReference>
<feature type="transmembrane region" description="Helical" evidence="9">
    <location>
        <begin position="351"/>
        <end position="373"/>
    </location>
</feature>
<dbReference type="Pfam" id="PF01694">
    <property type="entry name" value="Rhomboid"/>
    <property type="match status" value="1"/>
</dbReference>